<sequence length="137" mass="14826">MIMIIAVVGKGGVGKTSVASAIALELSRIGKTLIVSTDFMPSLRFIFSGGDPLTVMELSEEDVSSEWEKVYGKQVLEIAGEFMEADDEIVHHISSAPGVPEEFMISSIIEQEKSGAYDFIVWDTPASSSTMHLLALE</sequence>
<gene>
    <name evidence="3" type="ORF">B1B_18213</name>
</gene>
<dbReference type="InterPro" id="IPR027417">
    <property type="entry name" value="P-loop_NTPase"/>
</dbReference>
<reference evidence="3" key="1">
    <citation type="submission" date="2013-08" db="EMBL/GenBank/DDBJ databases">
        <authorList>
            <person name="Mendez C."/>
            <person name="Richter M."/>
            <person name="Ferrer M."/>
            <person name="Sanchez J."/>
        </authorList>
    </citation>
    <scope>NUCLEOTIDE SEQUENCE</scope>
</reference>
<dbReference type="EMBL" id="AUZY01012181">
    <property type="protein sequence ID" value="EQD31278.1"/>
    <property type="molecule type" value="Genomic_DNA"/>
</dbReference>
<name>T0YDP5_9ZZZZ</name>
<proteinExistence type="inferred from homology"/>
<dbReference type="SUPFAM" id="SSF52540">
    <property type="entry name" value="P-loop containing nucleoside triphosphate hydrolases"/>
    <property type="match status" value="1"/>
</dbReference>
<comment type="caution">
    <text evidence="3">The sequence shown here is derived from an EMBL/GenBank/DDBJ whole genome shotgun (WGS) entry which is preliminary data.</text>
</comment>
<evidence type="ECO:0000313" key="3">
    <source>
        <dbReference type="EMBL" id="EQD31278.1"/>
    </source>
</evidence>
<dbReference type="PANTHER" id="PTHR10803:SF3">
    <property type="entry name" value="ATPASE GET3"/>
    <property type="match status" value="1"/>
</dbReference>
<dbReference type="Gene3D" id="3.40.50.300">
    <property type="entry name" value="P-loop containing nucleotide triphosphate hydrolases"/>
    <property type="match status" value="1"/>
</dbReference>
<feature type="non-terminal residue" evidence="3">
    <location>
        <position position="137"/>
    </location>
</feature>
<feature type="domain" description="ArsA/GET3 Anion-transporting ATPase-like" evidence="2">
    <location>
        <begin position="4"/>
        <end position="136"/>
    </location>
</feature>
<protein>
    <submittedName>
        <fullName evidence="3">Arsenite transporting ATPase</fullName>
    </submittedName>
</protein>
<dbReference type="GO" id="GO:0016887">
    <property type="term" value="F:ATP hydrolysis activity"/>
    <property type="evidence" value="ECO:0007669"/>
    <property type="project" value="InterPro"/>
</dbReference>
<evidence type="ECO:0000259" key="2">
    <source>
        <dbReference type="Pfam" id="PF02374"/>
    </source>
</evidence>
<dbReference type="PANTHER" id="PTHR10803">
    <property type="entry name" value="ARSENICAL PUMP-DRIVING ATPASE ARSENITE-TRANSLOCATING ATPASE"/>
    <property type="match status" value="1"/>
</dbReference>
<dbReference type="InterPro" id="IPR016300">
    <property type="entry name" value="ATPase_ArsA/GET3"/>
</dbReference>
<accession>T0YDP5</accession>
<organism evidence="3">
    <name type="scientific">mine drainage metagenome</name>
    <dbReference type="NCBI Taxonomy" id="410659"/>
    <lineage>
        <taxon>unclassified sequences</taxon>
        <taxon>metagenomes</taxon>
        <taxon>ecological metagenomes</taxon>
    </lineage>
</organism>
<comment type="similarity">
    <text evidence="1">Belongs to the arsA ATPase family.</text>
</comment>
<dbReference type="InterPro" id="IPR025723">
    <property type="entry name" value="ArsA/GET3_ATPase-like"/>
</dbReference>
<evidence type="ECO:0000256" key="1">
    <source>
        <dbReference type="ARBA" id="ARBA00011040"/>
    </source>
</evidence>
<reference evidence="3" key="2">
    <citation type="journal article" date="2014" name="ISME J.">
        <title>Microbial stratification in low pH oxic and suboxic macroscopic growths along an acid mine drainage.</title>
        <authorList>
            <person name="Mendez-Garcia C."/>
            <person name="Mesa V."/>
            <person name="Sprenger R.R."/>
            <person name="Richter M."/>
            <person name="Diez M.S."/>
            <person name="Solano J."/>
            <person name="Bargiela R."/>
            <person name="Golyshina O.V."/>
            <person name="Manteca A."/>
            <person name="Ramos J.L."/>
            <person name="Gallego J.R."/>
            <person name="Llorente I."/>
            <person name="Martins Dos Santos V.A."/>
            <person name="Jensen O.N."/>
            <person name="Pelaez A.I."/>
            <person name="Sanchez J."/>
            <person name="Ferrer M."/>
        </authorList>
    </citation>
    <scope>NUCLEOTIDE SEQUENCE</scope>
</reference>
<dbReference type="AlphaFoldDB" id="T0YDP5"/>
<dbReference type="GO" id="GO:0005524">
    <property type="term" value="F:ATP binding"/>
    <property type="evidence" value="ECO:0007669"/>
    <property type="project" value="InterPro"/>
</dbReference>
<dbReference type="Pfam" id="PF02374">
    <property type="entry name" value="ArsA_ATPase"/>
    <property type="match status" value="1"/>
</dbReference>